<dbReference type="InterPro" id="IPR011993">
    <property type="entry name" value="PH-like_dom_sf"/>
</dbReference>
<dbReference type="InterPro" id="IPR036390">
    <property type="entry name" value="WH_DNA-bd_sf"/>
</dbReference>
<keyword evidence="2" id="KW-0677">Repeat</keyword>
<dbReference type="Pfam" id="PF00610">
    <property type="entry name" value="DEP"/>
    <property type="match status" value="1"/>
</dbReference>
<evidence type="ECO:0000313" key="7">
    <source>
        <dbReference type="Proteomes" id="UP001046870"/>
    </source>
</evidence>
<dbReference type="InterPro" id="IPR037370">
    <property type="entry name" value="Pleckstrin"/>
</dbReference>
<evidence type="ECO:0000259" key="4">
    <source>
        <dbReference type="PROSITE" id="PS50003"/>
    </source>
</evidence>
<dbReference type="SUPFAM" id="SSF46785">
    <property type="entry name" value="Winged helix' DNA-binding domain"/>
    <property type="match status" value="1"/>
</dbReference>
<evidence type="ECO:0000256" key="1">
    <source>
        <dbReference type="ARBA" id="ARBA00022553"/>
    </source>
</evidence>
<evidence type="ECO:0008006" key="8">
    <source>
        <dbReference type="Google" id="ProtNLM"/>
    </source>
</evidence>
<dbReference type="Gene3D" id="2.30.29.30">
    <property type="entry name" value="Pleckstrin-homology domain (PH domain)/Phosphotyrosine-binding domain (PTB)"/>
    <property type="match status" value="2"/>
</dbReference>
<dbReference type="InterPro" id="IPR036388">
    <property type="entry name" value="WH-like_DNA-bd_sf"/>
</dbReference>
<feature type="domain" description="DEP" evidence="5">
    <location>
        <begin position="145"/>
        <end position="231"/>
    </location>
</feature>
<dbReference type="FunFam" id="2.30.29.30:FF:000208">
    <property type="entry name" value="Pleckstrin 2"/>
    <property type="match status" value="1"/>
</dbReference>
<dbReference type="GO" id="GO:0035556">
    <property type="term" value="P:intracellular signal transduction"/>
    <property type="evidence" value="ECO:0007669"/>
    <property type="project" value="InterPro"/>
</dbReference>
<sequence>MDKQQNNSILKEGFLVKRGHVVHNWKARWFVLLPDKLLYYKYEGGKKDSCQRGKIFLANCTITCPFLEYDNRPLVLRLQTQSSAEYFLEACSREERDEWAACITATAEKLKTGSGQSASPASASPTSLQLHNVSLNQVVDSMYDVHSGIKLTNHMEQGSAFSNCFSGSAVVDWLVAMQLALTRVEAVTLASALLEEGFVRPVGVKSVEAQRLAGLSEQFLDDSTALYSFAETIKKKGSVKAETTLTAIEMSGKVMKRGYLLKQGHKRKNWKVRLFVLRTEPGYLHYYDPSKDDISPVGGFRLRGCLVSALDDNGIPSGVKGNVQGNLFKIITQSDTHYFIQAPTHREKMDWIEAIKQQT</sequence>
<evidence type="ECO:0000256" key="2">
    <source>
        <dbReference type="ARBA" id="ARBA00022737"/>
    </source>
</evidence>
<dbReference type="SUPFAM" id="SSF50729">
    <property type="entry name" value="PH domain-like"/>
    <property type="match status" value="2"/>
</dbReference>
<feature type="domain" description="PH" evidence="4">
    <location>
        <begin position="8"/>
        <end position="108"/>
    </location>
</feature>
<proteinExistence type="predicted"/>
<dbReference type="Gene3D" id="1.10.10.10">
    <property type="entry name" value="Winged helix-like DNA-binding domain superfamily/Winged helix DNA-binding domain"/>
    <property type="match status" value="1"/>
</dbReference>
<dbReference type="GO" id="GO:0005886">
    <property type="term" value="C:plasma membrane"/>
    <property type="evidence" value="ECO:0007669"/>
    <property type="project" value="TreeGrafter"/>
</dbReference>
<accession>A0A9D3T4A0</accession>
<evidence type="ECO:0000256" key="3">
    <source>
        <dbReference type="ARBA" id="ARBA00022990"/>
    </source>
</evidence>
<dbReference type="OrthoDB" id="185175at2759"/>
<dbReference type="PANTHER" id="PTHR12092">
    <property type="entry name" value="PLECKSTRIN"/>
    <property type="match status" value="1"/>
</dbReference>
<dbReference type="InterPro" id="IPR000591">
    <property type="entry name" value="DEP_dom"/>
</dbReference>
<protein>
    <recommendedName>
        <fullName evidence="8">Pleckstrin-2</fullName>
    </recommendedName>
</protein>
<dbReference type="EMBL" id="JAFDVH010000013">
    <property type="protein sequence ID" value="KAG7466133.1"/>
    <property type="molecule type" value="Genomic_DNA"/>
</dbReference>
<feature type="domain" description="PH" evidence="4">
    <location>
        <begin position="253"/>
        <end position="359"/>
    </location>
</feature>
<dbReference type="InterPro" id="IPR001849">
    <property type="entry name" value="PH_domain"/>
</dbReference>
<name>A0A9D3T4A0_MEGAT</name>
<dbReference type="Pfam" id="PF00169">
    <property type="entry name" value="PH"/>
    <property type="match status" value="2"/>
</dbReference>
<dbReference type="Proteomes" id="UP001046870">
    <property type="component" value="Chromosome 13"/>
</dbReference>
<organism evidence="6 7">
    <name type="scientific">Megalops atlanticus</name>
    <name type="common">Tarpon</name>
    <name type="synonym">Clupea gigantea</name>
    <dbReference type="NCBI Taxonomy" id="7932"/>
    <lineage>
        <taxon>Eukaryota</taxon>
        <taxon>Metazoa</taxon>
        <taxon>Chordata</taxon>
        <taxon>Craniata</taxon>
        <taxon>Vertebrata</taxon>
        <taxon>Euteleostomi</taxon>
        <taxon>Actinopterygii</taxon>
        <taxon>Neopterygii</taxon>
        <taxon>Teleostei</taxon>
        <taxon>Elopiformes</taxon>
        <taxon>Megalopidae</taxon>
        <taxon>Megalops</taxon>
    </lineage>
</organism>
<evidence type="ECO:0000259" key="5">
    <source>
        <dbReference type="PROSITE" id="PS50186"/>
    </source>
</evidence>
<keyword evidence="7" id="KW-1185">Reference proteome</keyword>
<dbReference type="SMART" id="SM00049">
    <property type="entry name" value="DEP"/>
    <property type="match status" value="1"/>
</dbReference>
<evidence type="ECO:0000313" key="6">
    <source>
        <dbReference type="EMBL" id="KAG7466133.1"/>
    </source>
</evidence>
<dbReference type="PANTHER" id="PTHR12092:SF2">
    <property type="entry name" value="PLECKSTRIN-2"/>
    <property type="match status" value="1"/>
</dbReference>
<keyword evidence="1" id="KW-0597">Phosphoprotein</keyword>
<dbReference type="PROSITE" id="PS50003">
    <property type="entry name" value="PH_DOMAIN"/>
    <property type="match status" value="2"/>
</dbReference>
<dbReference type="PROSITE" id="PS50186">
    <property type="entry name" value="DEP"/>
    <property type="match status" value="1"/>
</dbReference>
<dbReference type="AlphaFoldDB" id="A0A9D3T4A0"/>
<keyword evidence="3" id="KW-0007">Acetylation</keyword>
<dbReference type="FunFam" id="2.30.29.30:FF:000243">
    <property type="entry name" value="Pleckstrin 2"/>
    <property type="match status" value="1"/>
</dbReference>
<gene>
    <name evidence="6" type="ORF">MATL_G00161560</name>
</gene>
<dbReference type="GO" id="GO:0030036">
    <property type="term" value="P:actin cytoskeleton organization"/>
    <property type="evidence" value="ECO:0007669"/>
    <property type="project" value="TreeGrafter"/>
</dbReference>
<dbReference type="SMART" id="SM00233">
    <property type="entry name" value="PH"/>
    <property type="match status" value="2"/>
</dbReference>
<comment type="caution">
    <text evidence="6">The sequence shown here is derived from an EMBL/GenBank/DDBJ whole genome shotgun (WGS) entry which is preliminary data.</text>
</comment>
<reference evidence="6" key="1">
    <citation type="submission" date="2021-01" db="EMBL/GenBank/DDBJ databases">
        <authorList>
            <person name="Zahm M."/>
            <person name="Roques C."/>
            <person name="Cabau C."/>
            <person name="Klopp C."/>
            <person name="Donnadieu C."/>
            <person name="Jouanno E."/>
            <person name="Lampietro C."/>
            <person name="Louis A."/>
            <person name="Herpin A."/>
            <person name="Echchiki A."/>
            <person name="Berthelot C."/>
            <person name="Parey E."/>
            <person name="Roest-Crollius H."/>
            <person name="Braasch I."/>
            <person name="Postlethwait J."/>
            <person name="Bobe J."/>
            <person name="Montfort J."/>
            <person name="Bouchez O."/>
            <person name="Begum T."/>
            <person name="Mejri S."/>
            <person name="Adams A."/>
            <person name="Chen W.-J."/>
            <person name="Guiguen Y."/>
        </authorList>
    </citation>
    <scope>NUCLEOTIDE SEQUENCE</scope>
    <source>
        <strain evidence="6">YG-15Mar2019-1</strain>
        <tissue evidence="6">Brain</tissue>
    </source>
</reference>